<dbReference type="PRINTS" id="PR00507">
    <property type="entry name" value="N12N6MTFRASE"/>
</dbReference>
<dbReference type="Pfam" id="PF07669">
    <property type="entry name" value="Eco57I"/>
    <property type="match status" value="1"/>
</dbReference>
<evidence type="ECO:0000256" key="5">
    <source>
        <dbReference type="ARBA" id="ARBA00047942"/>
    </source>
</evidence>
<feature type="domain" description="Type II methyltransferase M.TaqI-like" evidence="8">
    <location>
        <begin position="379"/>
        <end position="637"/>
    </location>
</feature>
<keyword evidence="2" id="KW-0489">Methyltransferase</keyword>
<dbReference type="InterPro" id="IPR011639">
    <property type="entry name" value="MethylTrfase_TaqI-like_dom"/>
</dbReference>
<comment type="catalytic activity">
    <reaction evidence="5">
        <text>a 2'-deoxyadenosine in DNA + S-adenosyl-L-methionine = an N(6)-methyl-2'-deoxyadenosine in DNA + S-adenosyl-L-homocysteine + H(+)</text>
        <dbReference type="Rhea" id="RHEA:15197"/>
        <dbReference type="Rhea" id="RHEA-COMP:12418"/>
        <dbReference type="Rhea" id="RHEA-COMP:12419"/>
        <dbReference type="ChEBI" id="CHEBI:15378"/>
        <dbReference type="ChEBI" id="CHEBI:57856"/>
        <dbReference type="ChEBI" id="CHEBI:59789"/>
        <dbReference type="ChEBI" id="CHEBI:90615"/>
        <dbReference type="ChEBI" id="CHEBI:90616"/>
        <dbReference type="EC" id="2.1.1.72"/>
    </reaction>
</comment>
<evidence type="ECO:0000256" key="4">
    <source>
        <dbReference type="ARBA" id="ARBA00022691"/>
    </source>
</evidence>
<evidence type="ECO:0000256" key="3">
    <source>
        <dbReference type="ARBA" id="ARBA00022679"/>
    </source>
</evidence>
<dbReference type="InterPro" id="IPR029063">
    <property type="entry name" value="SAM-dependent_MTases_sf"/>
</dbReference>
<reference evidence="9 10" key="1">
    <citation type="journal article" date="2020" name="ISME J.">
        <title>Comparative genomics reveals insights into cyanobacterial evolution and habitat adaptation.</title>
        <authorList>
            <person name="Chen M.Y."/>
            <person name="Teng W.K."/>
            <person name="Zhao L."/>
            <person name="Hu C.X."/>
            <person name="Zhou Y.K."/>
            <person name="Han B.P."/>
            <person name="Song L.R."/>
            <person name="Shu W.S."/>
        </authorList>
    </citation>
    <scope>NUCLEOTIDE SEQUENCE [LARGE SCALE GENOMIC DNA]</scope>
    <source>
        <strain evidence="9 10">FACHB-252</strain>
    </source>
</reference>
<evidence type="ECO:0000256" key="1">
    <source>
        <dbReference type="ARBA" id="ARBA00011900"/>
    </source>
</evidence>
<dbReference type="PANTHER" id="PTHR33841:SF1">
    <property type="entry name" value="DNA METHYLTRANSFERASE A"/>
    <property type="match status" value="1"/>
</dbReference>
<dbReference type="NCBIfam" id="NF033455">
    <property type="entry name" value="BREX_6_MTaseX"/>
    <property type="match status" value="1"/>
</dbReference>
<dbReference type="PANTHER" id="PTHR33841">
    <property type="entry name" value="DNA METHYLTRANSFERASE YEEA-RELATED"/>
    <property type="match status" value="1"/>
</dbReference>
<feature type="region of interest" description="Disordered" evidence="7">
    <location>
        <begin position="1298"/>
        <end position="1326"/>
    </location>
</feature>
<sequence length="1326" mass="151694">MMYLSPEAKTQLSNTIRTLRERLLTDLHNAVDSTYRLSISATQAKLPEEEHQKRKRLEEWLKEQARSEGKGNKETEKQRQERYLHTAVKLAAATLLNRLIVIKQMEAQGQIKPKVVTGGWQSPAYQEFREFAPELLKDKTEGYGTLLKLLFDELAQDLPGLFGNVGVTALFPIPANTLRATIEALDNPGLKDAWLDDTTLGWVYQYWNDPEREALDAKLYGGGKVEPHEIASKTQIFTERYMVEWLLHNSLGQMWLAICQRQGWTPAVEADGTLQRLQARREEWREKRERGEVALDALMTIKTPAEERWKYWVSQPLTDAAVTHAAKSIREVKILDPACGSGHFLVIAFGLLFALYQEEAQHRGESWSDREIVESILENNLYGIDIDPRAVQIAAAALVLKARSLSPQVEVKRLNLVASNLQLSALAENDPARVELREEVKLATGIPEQLTDKIVEALKGADYLGSLLKVDAEVDQAINQYEQEISIPLQLDIFQSAVAEKPAFDSVEAKKSLLEKLESFLNRCTSGDDLGLRLRGEQLAAGVRFLRIARANFYHLVVGNPPYQDTSDIVNPEYIKKEYSKGKTDLYAAFLERGLQLVKDGGISALLTMRGWMFIKKFTEIREWLLDNFDLRLLAYVDRGAFEEVPDEVVATVMSVFQKSSPHEAISIALQPTALDDNSRDSARTKRKRAALLAQVGRYEFLSDRFNLIKEKPLIYWWNDDFLKRYAETPKLGDESDVKQGMATANNPRFLRQHWEINLDELLICPSNSNLSVLPRSKWVPYIKGAEGKVWFEPLTEVLFWEPNALTVKLMERDGKQTSRPQNERFYFQPGIAVAAIGVNFKTRIHRFKSVFDVMGQSVFPQHIADATCLMNTQLAQTVLQALNPTVHFQVGDIKRLPLFPIESADEIFTKLDEAFTEHEAARETSVEFRQPAPSAWNYAQTWAQTAVDREPGTPLPPYQPTYEQPPATNYISYALGVALGRFDKNGAGIITADKGDKEVLPNGILYLSAYTDNDSLKHPACELLHQIWQHHNATIAKGKSLGEWLRQSFFKDVHLRMYENRPIYFPLSSTKKNFVAYISIHRWTENTLQTLLADYLIPELSQIEGELNDLIESRNQGDKKNQAKAEERYNKLQQQQTELKTFIDKVRQCAEQGAPPANPKDTLLQANARFHLNLDDGVMINSAALWPLLEPQWTQPKKWWSELCNAQGKKDKDYDWSHLAARYFPQRVDEKCQKDPSLAVVHGCFWKYHPAKAYKWELRLQDEIAPDFTIDETNSDQLRQEFIDNNPELVAELIEKEEKRRERKRKKQDQEEDWTIPPAPDYEEE</sequence>
<dbReference type="InterPro" id="IPR050953">
    <property type="entry name" value="N4_N6_ade-DNA_methylase"/>
</dbReference>
<dbReference type="EMBL" id="JACJTC010000016">
    <property type="protein sequence ID" value="MBD2613871.1"/>
    <property type="molecule type" value="Genomic_DNA"/>
</dbReference>
<dbReference type="Gene3D" id="3.40.50.150">
    <property type="entry name" value="Vaccinia Virus protein VP39"/>
    <property type="match status" value="1"/>
</dbReference>
<comment type="caution">
    <text evidence="9">The sequence shown here is derived from an EMBL/GenBank/DDBJ whole genome shotgun (WGS) entry which is preliminary data.</text>
</comment>
<dbReference type="NCBIfam" id="NF033452">
    <property type="entry name" value="BREX_1_MTaseX"/>
    <property type="match status" value="1"/>
</dbReference>
<keyword evidence="10" id="KW-1185">Reference proteome</keyword>
<proteinExistence type="predicted"/>
<evidence type="ECO:0000256" key="2">
    <source>
        <dbReference type="ARBA" id="ARBA00022603"/>
    </source>
</evidence>
<dbReference type="InterPro" id="IPR047939">
    <property type="entry name" value="BREX_1_PglX"/>
</dbReference>
<dbReference type="Proteomes" id="UP000606396">
    <property type="component" value="Unassembled WGS sequence"/>
</dbReference>
<feature type="coiled-coil region" evidence="6">
    <location>
        <begin position="267"/>
        <end position="294"/>
    </location>
</feature>
<evidence type="ECO:0000313" key="9">
    <source>
        <dbReference type="EMBL" id="MBD2613871.1"/>
    </source>
</evidence>
<keyword evidence="4" id="KW-0949">S-adenosyl-L-methionine</keyword>
<dbReference type="SUPFAM" id="SSF53335">
    <property type="entry name" value="S-adenosyl-L-methionine-dependent methyltransferases"/>
    <property type="match status" value="1"/>
</dbReference>
<evidence type="ECO:0000313" key="10">
    <source>
        <dbReference type="Proteomes" id="UP000606396"/>
    </source>
</evidence>
<dbReference type="EC" id="2.1.1.72" evidence="1"/>
<accession>A0ABR8HDU8</accession>
<protein>
    <recommendedName>
        <fullName evidence="1">site-specific DNA-methyltransferase (adenine-specific)</fullName>
        <ecNumber evidence="1">2.1.1.72</ecNumber>
    </recommendedName>
</protein>
<evidence type="ECO:0000256" key="7">
    <source>
        <dbReference type="SAM" id="MobiDB-lite"/>
    </source>
</evidence>
<name>A0ABR8HDU8_NOSPU</name>
<dbReference type="PROSITE" id="PS00092">
    <property type="entry name" value="N6_MTASE"/>
    <property type="match status" value="1"/>
</dbReference>
<keyword evidence="6" id="KW-0175">Coiled coil</keyword>
<evidence type="ECO:0000256" key="6">
    <source>
        <dbReference type="SAM" id="Coils"/>
    </source>
</evidence>
<keyword evidence="3" id="KW-0808">Transferase</keyword>
<dbReference type="InterPro" id="IPR002052">
    <property type="entry name" value="DNA_methylase_N6_adenine_CS"/>
</dbReference>
<evidence type="ECO:0000259" key="8">
    <source>
        <dbReference type="Pfam" id="PF07669"/>
    </source>
</evidence>
<organism evidence="9 10">
    <name type="scientific">Nostoc punctiforme FACHB-252</name>
    <dbReference type="NCBI Taxonomy" id="1357509"/>
    <lineage>
        <taxon>Bacteria</taxon>
        <taxon>Bacillati</taxon>
        <taxon>Cyanobacteriota</taxon>
        <taxon>Cyanophyceae</taxon>
        <taxon>Nostocales</taxon>
        <taxon>Nostocaceae</taxon>
        <taxon>Nostoc</taxon>
    </lineage>
</organism>
<gene>
    <name evidence="9" type="primary">pglX</name>
    <name evidence="9" type="ORF">H6G94_21770</name>
</gene>